<dbReference type="RefSeq" id="WP_147141877.1">
    <property type="nucleotide sequence ID" value="NZ_BAABIJ010000003.1"/>
</dbReference>
<proteinExistence type="predicted"/>
<gene>
    <name evidence="1" type="ORF">LX16_4239</name>
</gene>
<protein>
    <submittedName>
        <fullName evidence="1">Uncharacterized protein</fullName>
    </submittedName>
</protein>
<evidence type="ECO:0000313" key="2">
    <source>
        <dbReference type="Proteomes" id="UP000321617"/>
    </source>
</evidence>
<evidence type="ECO:0000313" key="1">
    <source>
        <dbReference type="EMBL" id="TWJ10815.1"/>
    </source>
</evidence>
<dbReference type="AlphaFoldDB" id="A0A562UYY1"/>
<dbReference type="OrthoDB" id="5208571at2"/>
<organism evidence="1 2">
    <name type="scientific">Stackebrandtia albiflava</name>
    <dbReference type="NCBI Taxonomy" id="406432"/>
    <lineage>
        <taxon>Bacteria</taxon>
        <taxon>Bacillati</taxon>
        <taxon>Actinomycetota</taxon>
        <taxon>Actinomycetes</taxon>
        <taxon>Glycomycetales</taxon>
        <taxon>Glycomycetaceae</taxon>
        <taxon>Stackebrandtia</taxon>
    </lineage>
</organism>
<reference evidence="1 2" key="1">
    <citation type="journal article" date="2013" name="Stand. Genomic Sci.">
        <title>Genomic Encyclopedia of Type Strains, Phase I: The one thousand microbial genomes (KMG-I) project.</title>
        <authorList>
            <person name="Kyrpides N.C."/>
            <person name="Woyke T."/>
            <person name="Eisen J.A."/>
            <person name="Garrity G."/>
            <person name="Lilburn T.G."/>
            <person name="Beck B.J."/>
            <person name="Whitman W.B."/>
            <person name="Hugenholtz P."/>
            <person name="Klenk H.P."/>
        </authorList>
    </citation>
    <scope>NUCLEOTIDE SEQUENCE [LARGE SCALE GENOMIC DNA]</scope>
    <source>
        <strain evidence="1 2">DSM 45044</strain>
    </source>
</reference>
<dbReference type="EMBL" id="VLLL01000007">
    <property type="protein sequence ID" value="TWJ10815.1"/>
    <property type="molecule type" value="Genomic_DNA"/>
</dbReference>
<accession>A0A562UYY1</accession>
<dbReference type="Proteomes" id="UP000321617">
    <property type="component" value="Unassembled WGS sequence"/>
</dbReference>
<sequence length="69" mass="7703">MTLVNRIHRVADKALSKLVGESTAKAACAPYWHYYCSYNPAICSGGHVRYRKYIMGTCDTCCVEYVGCC</sequence>
<name>A0A562UYY1_9ACTN</name>
<comment type="caution">
    <text evidence="1">The sequence shown here is derived from an EMBL/GenBank/DDBJ whole genome shotgun (WGS) entry which is preliminary data.</text>
</comment>
<keyword evidence="2" id="KW-1185">Reference proteome</keyword>